<dbReference type="AlphaFoldDB" id="A0AAN9GGR6"/>
<feature type="region of interest" description="Disordered" evidence="1">
    <location>
        <begin position="240"/>
        <end position="271"/>
    </location>
</feature>
<evidence type="ECO:0000313" key="3">
    <source>
        <dbReference type="Proteomes" id="UP001374579"/>
    </source>
</evidence>
<keyword evidence="3" id="KW-1185">Reference proteome</keyword>
<reference evidence="2 3" key="1">
    <citation type="submission" date="2024-02" db="EMBL/GenBank/DDBJ databases">
        <title>Chromosome-scale genome assembly of the rough periwinkle Littorina saxatilis.</title>
        <authorList>
            <person name="De Jode A."/>
            <person name="Faria R."/>
            <person name="Formenti G."/>
            <person name="Sims Y."/>
            <person name="Smith T.P."/>
            <person name="Tracey A."/>
            <person name="Wood J.M.D."/>
            <person name="Zagrodzka Z.B."/>
            <person name="Johannesson K."/>
            <person name="Butlin R.K."/>
            <person name="Leder E.H."/>
        </authorList>
    </citation>
    <scope>NUCLEOTIDE SEQUENCE [LARGE SCALE GENOMIC DNA]</scope>
    <source>
        <strain evidence="2">Snail1</strain>
        <tissue evidence="2">Muscle</tissue>
    </source>
</reference>
<comment type="caution">
    <text evidence="2">The sequence shown here is derived from an EMBL/GenBank/DDBJ whole genome shotgun (WGS) entry which is preliminary data.</text>
</comment>
<evidence type="ECO:0000256" key="1">
    <source>
        <dbReference type="SAM" id="MobiDB-lite"/>
    </source>
</evidence>
<organism evidence="2 3">
    <name type="scientific">Littorina saxatilis</name>
    <dbReference type="NCBI Taxonomy" id="31220"/>
    <lineage>
        <taxon>Eukaryota</taxon>
        <taxon>Metazoa</taxon>
        <taxon>Spiralia</taxon>
        <taxon>Lophotrochozoa</taxon>
        <taxon>Mollusca</taxon>
        <taxon>Gastropoda</taxon>
        <taxon>Caenogastropoda</taxon>
        <taxon>Littorinimorpha</taxon>
        <taxon>Littorinoidea</taxon>
        <taxon>Littorinidae</taxon>
        <taxon>Littorina</taxon>
    </lineage>
</organism>
<feature type="region of interest" description="Disordered" evidence="1">
    <location>
        <begin position="283"/>
        <end position="319"/>
    </location>
</feature>
<gene>
    <name evidence="2" type="ORF">V1264_017462</name>
</gene>
<dbReference type="Proteomes" id="UP001374579">
    <property type="component" value="Unassembled WGS sequence"/>
</dbReference>
<dbReference type="EMBL" id="JBAMIC010000007">
    <property type="protein sequence ID" value="KAK7106175.1"/>
    <property type="molecule type" value="Genomic_DNA"/>
</dbReference>
<feature type="region of interest" description="Disordered" evidence="1">
    <location>
        <begin position="24"/>
        <end position="46"/>
    </location>
</feature>
<protein>
    <submittedName>
        <fullName evidence="2">Uncharacterized protein</fullName>
    </submittedName>
</protein>
<feature type="region of interest" description="Disordered" evidence="1">
    <location>
        <begin position="127"/>
        <end position="150"/>
    </location>
</feature>
<proteinExistence type="predicted"/>
<accession>A0AAN9GGR6</accession>
<sequence>MFHVQPAGQGHRDSFISVLGHDYEEIPEGPDTAAVEDGGTSASSSLSSERSIAAGILLRIANPSPNINMSDDPDEPVLPARETMTTIATVHAVISGDGATATSSPDAKCEPPYENTMNATTFQDDVTFGGCRRSTDSPHGRRKDSSLPRENLDTLVFTQRQPSNSDPPTDNVISTPFAHKQIKSNLLPADNLHFIASTQEQEQDAKLPDENLTVIIPPQNQVNQCKLFDDYLHPIASTQEHTKEAELPAENLPPITSSKEKVKQSQLPDDYLHPIASLAEHVKHRKVSKATQQKEQEAKLPVENVRPIAGSQEQEKYSQ</sequence>
<name>A0AAN9GGR6_9CAEN</name>
<evidence type="ECO:0000313" key="2">
    <source>
        <dbReference type="EMBL" id="KAK7106175.1"/>
    </source>
</evidence>
<feature type="compositionally biased region" description="Basic and acidic residues" evidence="1">
    <location>
        <begin position="133"/>
        <end position="150"/>
    </location>
</feature>